<dbReference type="PANTHER" id="PTHR36922:SF1">
    <property type="entry name" value="DUF1993 DOMAIN-CONTAINING PROTEIN"/>
    <property type="match status" value="1"/>
</dbReference>
<comment type="caution">
    <text evidence="1">The sequence shown here is derived from an EMBL/GenBank/DDBJ whole genome shotgun (WGS) entry which is preliminary data.</text>
</comment>
<sequence length="228" mass="25123">MIEDIVSVVAFLSGPCTIDADHRCERFIGASITACWFGQLGYKPHHRWARTLQHSQGGIMYAHAISQCAQALRNLETWLEKAEQQAAARKFDVGVLMSARLAPDMKPFIYQVQSACDYVKAAAAWLSGQTPPGHEDTEQTIDDVRARIRKTVAFALSVKEPQYAGAAARKVALSFAPAGKVLGGEDYLLQMTIPNVYFHVAMAYAILRHNGVDIGKMEFLGPVNWIDA</sequence>
<dbReference type="RefSeq" id="WP_243069037.1">
    <property type="nucleotide sequence ID" value="NZ_JAIVFK010000018.1"/>
</dbReference>
<dbReference type="PANTHER" id="PTHR36922">
    <property type="entry name" value="BLL2446 PROTEIN"/>
    <property type="match status" value="1"/>
</dbReference>
<reference evidence="1" key="1">
    <citation type="journal article" date="2022" name="ISME J.">
        <title>Identification of active gaseous-alkane degraders at natural gas seeps.</title>
        <authorList>
            <person name="Farhan Ul Haque M."/>
            <person name="Hernandez M."/>
            <person name="Crombie A.T."/>
            <person name="Murrell J.C."/>
        </authorList>
    </citation>
    <scope>NUCLEOTIDE SEQUENCE</scope>
    <source>
        <strain evidence="1">PC2</strain>
    </source>
</reference>
<accession>A0ABS9ZBR1</accession>
<dbReference type="Gene3D" id="1.20.120.450">
    <property type="entry name" value="dinb family like domain"/>
    <property type="match status" value="1"/>
</dbReference>
<evidence type="ECO:0000313" key="2">
    <source>
        <dbReference type="Proteomes" id="UP001139104"/>
    </source>
</evidence>
<protein>
    <submittedName>
        <fullName evidence="1">DUF1993 domain-containing protein</fullName>
    </submittedName>
</protein>
<proteinExistence type="predicted"/>
<keyword evidence="2" id="KW-1185">Reference proteome</keyword>
<dbReference type="SUPFAM" id="SSF109854">
    <property type="entry name" value="DinB/YfiT-like putative metalloenzymes"/>
    <property type="match status" value="1"/>
</dbReference>
<dbReference type="InterPro" id="IPR018531">
    <property type="entry name" value="DUF1993"/>
</dbReference>
<dbReference type="Proteomes" id="UP001139104">
    <property type="component" value="Unassembled WGS sequence"/>
</dbReference>
<name>A0ABS9ZBR1_9HYPH</name>
<evidence type="ECO:0000313" key="1">
    <source>
        <dbReference type="EMBL" id="MCI4685017.1"/>
    </source>
</evidence>
<dbReference type="Pfam" id="PF09351">
    <property type="entry name" value="DUF1993"/>
    <property type="match status" value="1"/>
</dbReference>
<dbReference type="InterPro" id="IPR034660">
    <property type="entry name" value="DinB/YfiT-like"/>
</dbReference>
<dbReference type="EMBL" id="JAIVFP010000002">
    <property type="protein sequence ID" value="MCI4685017.1"/>
    <property type="molecule type" value="Genomic_DNA"/>
</dbReference>
<organism evidence="1 2">
    <name type="scientific">Candidatus Rhodoblastus alkanivorans</name>
    <dbReference type="NCBI Taxonomy" id="2954117"/>
    <lineage>
        <taxon>Bacteria</taxon>
        <taxon>Pseudomonadati</taxon>
        <taxon>Pseudomonadota</taxon>
        <taxon>Alphaproteobacteria</taxon>
        <taxon>Hyphomicrobiales</taxon>
        <taxon>Rhodoblastaceae</taxon>
        <taxon>Rhodoblastus</taxon>
    </lineage>
</organism>
<gene>
    <name evidence="1" type="ORF">K2U94_20030</name>
</gene>